<name>A0A8C3T4V7_CHESE</name>
<feature type="compositionally biased region" description="Basic and acidic residues" evidence="1">
    <location>
        <begin position="20"/>
        <end position="30"/>
    </location>
</feature>
<dbReference type="Gene3D" id="3.80.10.10">
    <property type="entry name" value="Ribonuclease Inhibitor"/>
    <property type="match status" value="2"/>
</dbReference>
<sequence length="379" mass="43407">MGGLRRSTCDHLHPHLLRKTTREAGGENHHPFPSQKTTTVELRQHSRNLRRPVTVPALVDRVWASSVCQRWNEVFYIPHLWRKFEFELNQPATSYLKSTHPDLIQHIIKRHADHLQYVNFKVDSSTESAEAACDILSQLVNCSIKTLGLISAVKPSFMNVSKAHFASALTVVFVNSMALLSIKTDDTPYHGLRQLAWNYYKLSDELLLAPSHEKHVNLEHLCIDVVSENPGQIEFHTIKKQSWDALVKHTPKVNIVIYFFLYKEEFDTFFKEKTLVTLIKLVVCANGLLPLNDELICIAECCKNLTAMGLGECEVTCRDFIEFVRMRGARLTLLSIMEEVLIPDNGYNLDQIHSEISKHHGRMWFPDMRLPDWGAGACH</sequence>
<dbReference type="Ensembl" id="ENSCSRT00000026003.1">
    <property type="protein sequence ID" value="ENSCSRP00000024942.1"/>
    <property type="gene ID" value="ENSCSRG00000018607.1"/>
</dbReference>
<reference evidence="2" key="1">
    <citation type="submission" date="2025-08" db="UniProtKB">
        <authorList>
            <consortium name="Ensembl"/>
        </authorList>
    </citation>
    <scope>IDENTIFICATION</scope>
</reference>
<evidence type="ECO:0000256" key="1">
    <source>
        <dbReference type="SAM" id="MobiDB-lite"/>
    </source>
</evidence>
<protein>
    <submittedName>
        <fullName evidence="2">Uncharacterized protein</fullName>
    </submittedName>
</protein>
<dbReference type="AlphaFoldDB" id="A0A8C3T4V7"/>
<proteinExistence type="predicted"/>
<dbReference type="SUPFAM" id="SSF81383">
    <property type="entry name" value="F-box domain"/>
    <property type="match status" value="1"/>
</dbReference>
<dbReference type="PANTHER" id="PTHR10224">
    <property type="entry name" value="ES1 PROTEIN HOMOLOG, MITOCHONDRIAL"/>
    <property type="match status" value="1"/>
</dbReference>
<keyword evidence="3" id="KW-1185">Reference proteome</keyword>
<reference evidence="2" key="2">
    <citation type="submission" date="2025-09" db="UniProtKB">
        <authorList>
            <consortium name="Ensembl"/>
        </authorList>
    </citation>
    <scope>IDENTIFICATION</scope>
</reference>
<accession>A0A8C3T4V7</accession>
<evidence type="ECO:0000313" key="2">
    <source>
        <dbReference type="Ensembl" id="ENSCSRP00000024942.1"/>
    </source>
</evidence>
<dbReference type="InterPro" id="IPR036047">
    <property type="entry name" value="F-box-like_dom_sf"/>
</dbReference>
<dbReference type="Proteomes" id="UP000694403">
    <property type="component" value="Unplaced"/>
</dbReference>
<evidence type="ECO:0000313" key="3">
    <source>
        <dbReference type="Proteomes" id="UP000694403"/>
    </source>
</evidence>
<dbReference type="PANTHER" id="PTHR10224:SF19">
    <property type="entry name" value="F-BOX AND LEUCINE-RICH REPEAT PROTEIN 21, PSEUDOGENE"/>
    <property type="match status" value="1"/>
</dbReference>
<dbReference type="GO" id="GO:0005739">
    <property type="term" value="C:mitochondrion"/>
    <property type="evidence" value="ECO:0007669"/>
    <property type="project" value="TreeGrafter"/>
</dbReference>
<dbReference type="InterPro" id="IPR032675">
    <property type="entry name" value="LRR_dom_sf"/>
</dbReference>
<organism evidence="2 3">
    <name type="scientific">Chelydra serpentina</name>
    <name type="common">Snapping turtle</name>
    <name type="synonym">Testudo serpentina</name>
    <dbReference type="NCBI Taxonomy" id="8475"/>
    <lineage>
        <taxon>Eukaryota</taxon>
        <taxon>Metazoa</taxon>
        <taxon>Chordata</taxon>
        <taxon>Craniata</taxon>
        <taxon>Vertebrata</taxon>
        <taxon>Euteleostomi</taxon>
        <taxon>Archelosauria</taxon>
        <taxon>Testudinata</taxon>
        <taxon>Testudines</taxon>
        <taxon>Cryptodira</taxon>
        <taxon>Durocryptodira</taxon>
        <taxon>Americhelydia</taxon>
        <taxon>Chelydroidea</taxon>
        <taxon>Chelydridae</taxon>
        <taxon>Chelydra</taxon>
    </lineage>
</organism>
<feature type="region of interest" description="Disordered" evidence="1">
    <location>
        <begin position="19"/>
        <end position="38"/>
    </location>
</feature>